<keyword evidence="1" id="KW-0812">Transmembrane</keyword>
<organism evidence="2 3">
    <name type="scientific">Leptospira weilii str. 2006001853</name>
    <dbReference type="NCBI Taxonomy" id="1001589"/>
    <lineage>
        <taxon>Bacteria</taxon>
        <taxon>Pseudomonadati</taxon>
        <taxon>Spirochaetota</taxon>
        <taxon>Spirochaetia</taxon>
        <taxon>Leptospirales</taxon>
        <taxon>Leptospiraceae</taxon>
        <taxon>Leptospira</taxon>
    </lineage>
</organism>
<dbReference type="EMBL" id="AFLV02000015">
    <property type="protein sequence ID" value="EKR65610.1"/>
    <property type="molecule type" value="Genomic_DNA"/>
</dbReference>
<sequence length="154" mass="18266">MFKLTILYFIGIGHYSITLLVKYYINSLLNSIKNRLGKNVSTVSKYENIFNKLKLIFKFRFDRLNKNMEIAPSFCQRSLSKKAHFQCKKCNFNFRPEFEKNNRPLSLNRESFPKILASIRYKISPNQLNRTESIGFQKRFLNPSITENGFTEFK</sequence>
<reference evidence="2 3" key="1">
    <citation type="submission" date="2012-10" db="EMBL/GenBank/DDBJ databases">
        <authorList>
            <person name="Harkins D.M."/>
            <person name="Durkin A.S."/>
            <person name="Brinkac L.M."/>
            <person name="Haft D.H."/>
            <person name="Selengut J.D."/>
            <person name="Sanka R."/>
            <person name="DePew J."/>
            <person name="Purushe J."/>
            <person name="Whelen A.C."/>
            <person name="Vinetz J.M."/>
            <person name="Sutton G.G."/>
            <person name="Nierman W.C."/>
            <person name="Fouts D.E."/>
        </authorList>
    </citation>
    <scope>NUCLEOTIDE SEQUENCE [LARGE SCALE GENOMIC DNA]</scope>
    <source>
        <strain evidence="2 3">2006001853</strain>
    </source>
</reference>
<keyword evidence="1" id="KW-1133">Transmembrane helix</keyword>
<evidence type="ECO:0000313" key="2">
    <source>
        <dbReference type="EMBL" id="EKR65610.1"/>
    </source>
</evidence>
<feature type="transmembrane region" description="Helical" evidence="1">
    <location>
        <begin position="6"/>
        <end position="25"/>
    </location>
</feature>
<protein>
    <submittedName>
        <fullName evidence="2">Uncharacterized protein</fullName>
    </submittedName>
</protein>
<dbReference type="Proteomes" id="UP000001338">
    <property type="component" value="Unassembled WGS sequence"/>
</dbReference>
<comment type="caution">
    <text evidence="2">The sequence shown here is derived from an EMBL/GenBank/DDBJ whole genome shotgun (WGS) entry which is preliminary data.</text>
</comment>
<gene>
    <name evidence="2" type="ORF">LEP1GSC036_4066</name>
</gene>
<accession>A0A828Z3N8</accession>
<keyword evidence="1" id="KW-0472">Membrane</keyword>
<name>A0A828Z3N8_9LEPT</name>
<dbReference type="AlphaFoldDB" id="A0A828Z3N8"/>
<evidence type="ECO:0000313" key="3">
    <source>
        <dbReference type="Proteomes" id="UP000001338"/>
    </source>
</evidence>
<proteinExistence type="predicted"/>
<evidence type="ECO:0000256" key="1">
    <source>
        <dbReference type="SAM" id="Phobius"/>
    </source>
</evidence>